<accession>A0A7R9KFC2</accession>
<dbReference type="AlphaFoldDB" id="A0A7R9KFC2"/>
<keyword evidence="3" id="KW-1185">Reference proteome</keyword>
<organism evidence="2">
    <name type="scientific">Medioppia subpectinata</name>
    <dbReference type="NCBI Taxonomy" id="1979941"/>
    <lineage>
        <taxon>Eukaryota</taxon>
        <taxon>Metazoa</taxon>
        <taxon>Ecdysozoa</taxon>
        <taxon>Arthropoda</taxon>
        <taxon>Chelicerata</taxon>
        <taxon>Arachnida</taxon>
        <taxon>Acari</taxon>
        <taxon>Acariformes</taxon>
        <taxon>Sarcoptiformes</taxon>
        <taxon>Oribatida</taxon>
        <taxon>Brachypylina</taxon>
        <taxon>Oppioidea</taxon>
        <taxon>Oppiidae</taxon>
        <taxon>Medioppia</taxon>
    </lineage>
</organism>
<feature type="transmembrane region" description="Helical" evidence="1">
    <location>
        <begin position="160"/>
        <end position="184"/>
    </location>
</feature>
<keyword evidence="1" id="KW-1133">Transmembrane helix</keyword>
<reference evidence="2" key="1">
    <citation type="submission" date="2020-11" db="EMBL/GenBank/DDBJ databases">
        <authorList>
            <person name="Tran Van P."/>
        </authorList>
    </citation>
    <scope>NUCLEOTIDE SEQUENCE</scope>
</reference>
<evidence type="ECO:0000313" key="3">
    <source>
        <dbReference type="Proteomes" id="UP000759131"/>
    </source>
</evidence>
<name>A0A7R9KFC2_9ACAR</name>
<sequence>MIFGRQFLVLDERAAIIKKGETGKEFGEQLADGVDGAMILHNDYYDDFFHHDFLFLFKGDNIWRYVVYRFGTDQLITYSIEGMDIKLQQIHPKLPDRFNIGLKMIISRFVRTVAVSGLTIHQELDGLIPRKEVVISTLLDRLVYETLAFVTHVMCKRSQYYWLLLYSLLMTGIVLIVHMFVLVLRVGYKRVVNTVTRADSAGSFVI</sequence>
<evidence type="ECO:0000313" key="2">
    <source>
        <dbReference type="EMBL" id="CAD7621854.1"/>
    </source>
</evidence>
<keyword evidence="1" id="KW-0812">Transmembrane</keyword>
<proteinExistence type="predicted"/>
<gene>
    <name evidence="2" type="ORF">OSB1V03_LOCUS2324</name>
</gene>
<dbReference type="EMBL" id="CAJPIZ010000787">
    <property type="protein sequence ID" value="CAG2102284.1"/>
    <property type="molecule type" value="Genomic_DNA"/>
</dbReference>
<dbReference type="EMBL" id="OC855362">
    <property type="protein sequence ID" value="CAD7621854.1"/>
    <property type="molecule type" value="Genomic_DNA"/>
</dbReference>
<evidence type="ECO:0000256" key="1">
    <source>
        <dbReference type="SAM" id="Phobius"/>
    </source>
</evidence>
<protein>
    <submittedName>
        <fullName evidence="2">Uncharacterized protein</fullName>
    </submittedName>
</protein>
<keyword evidence="1" id="KW-0472">Membrane</keyword>
<dbReference type="Proteomes" id="UP000759131">
    <property type="component" value="Unassembled WGS sequence"/>
</dbReference>